<evidence type="ECO:0000313" key="1">
    <source>
        <dbReference type="EMBL" id="MBB5661127.1"/>
    </source>
</evidence>
<evidence type="ECO:0000313" key="2">
    <source>
        <dbReference type="Proteomes" id="UP000548978"/>
    </source>
</evidence>
<accession>A0A7W9A4K7</accession>
<reference evidence="1 2" key="1">
    <citation type="submission" date="2020-08" db="EMBL/GenBank/DDBJ databases">
        <title>Genomic Encyclopedia of Type Strains, Phase IV (KMG-IV): sequencing the most valuable type-strain genomes for metagenomic binning, comparative biology and taxonomic classification.</title>
        <authorList>
            <person name="Goeker M."/>
        </authorList>
    </citation>
    <scope>NUCLEOTIDE SEQUENCE [LARGE SCALE GENOMIC DNA]</scope>
    <source>
        <strain evidence="1 2">DSM 24448</strain>
    </source>
</reference>
<dbReference type="RefSeq" id="WP_123288437.1">
    <property type="nucleotide sequence ID" value="NZ_JACIJB010000008.1"/>
</dbReference>
<gene>
    <name evidence="1" type="ORF">FHS65_001886</name>
</gene>
<protein>
    <submittedName>
        <fullName evidence="1">Uncharacterized protein</fullName>
    </submittedName>
</protein>
<dbReference type="EMBL" id="JACIJB010000008">
    <property type="protein sequence ID" value="MBB5661127.1"/>
    <property type="molecule type" value="Genomic_DNA"/>
</dbReference>
<dbReference type="AlphaFoldDB" id="A0A7W9A4K7"/>
<keyword evidence="2" id="KW-1185">Reference proteome</keyword>
<proteinExistence type="predicted"/>
<dbReference type="Proteomes" id="UP000548978">
    <property type="component" value="Unassembled WGS sequence"/>
</dbReference>
<organism evidence="1 2">
    <name type="scientific">Brevundimonas halotolerans</name>
    <dbReference type="NCBI Taxonomy" id="69670"/>
    <lineage>
        <taxon>Bacteria</taxon>
        <taxon>Pseudomonadati</taxon>
        <taxon>Pseudomonadota</taxon>
        <taxon>Alphaproteobacteria</taxon>
        <taxon>Caulobacterales</taxon>
        <taxon>Caulobacteraceae</taxon>
        <taxon>Brevundimonas</taxon>
    </lineage>
</organism>
<comment type="caution">
    <text evidence="1">The sequence shown here is derived from an EMBL/GenBank/DDBJ whole genome shotgun (WGS) entry which is preliminary data.</text>
</comment>
<sequence length="68" mass="7905">MTKNDRTHDDERAARMVRAARRFSGESQDDDTPITAQEEALMAEVKSQHPRHTREELREMARALARAR</sequence>
<name>A0A7W9A4K7_9CAUL</name>